<dbReference type="EMBL" id="DS028220">
    <property type="protein sequence ID" value="EEY52961.1"/>
    <property type="molecule type" value="Genomic_DNA"/>
</dbReference>
<evidence type="ECO:0000313" key="5">
    <source>
        <dbReference type="EMBL" id="EEY52961.1"/>
    </source>
</evidence>
<organism evidence="5 6">
    <name type="scientific">Phytophthora infestans (strain T30-4)</name>
    <name type="common">Potato late blight agent</name>
    <dbReference type="NCBI Taxonomy" id="403677"/>
    <lineage>
        <taxon>Eukaryota</taxon>
        <taxon>Sar</taxon>
        <taxon>Stramenopiles</taxon>
        <taxon>Oomycota</taxon>
        <taxon>Peronosporomycetes</taxon>
        <taxon>Peronosporales</taxon>
        <taxon>Peronosporaceae</taxon>
        <taxon>Phytophthora</taxon>
    </lineage>
</organism>
<dbReference type="OMA" id="MEMKLEC"/>
<dbReference type="AlphaFoldDB" id="D0P0J8"/>
<dbReference type="KEGG" id="pif:PITG_19373"/>
<dbReference type="OrthoDB" id="115988at2759"/>
<name>D0P0J8_PHYIT</name>
<gene>
    <name evidence="5" type="ORF">PITG_19373</name>
</gene>
<proteinExistence type="predicted"/>
<dbReference type="VEuPathDB" id="FungiDB:PITG_19373"/>
<protein>
    <submittedName>
        <fullName evidence="5">Crinkler (CRN) family protein</fullName>
    </submittedName>
</protein>
<reference evidence="6" key="1">
    <citation type="journal article" date="2009" name="Nature">
        <title>Genome sequence and analysis of the Irish potato famine pathogen Phytophthora infestans.</title>
        <authorList>
            <consortium name="The Broad Institute Genome Sequencing Platform"/>
            <person name="Haas B.J."/>
            <person name="Kamoun S."/>
            <person name="Zody M.C."/>
            <person name="Jiang R.H."/>
            <person name="Handsaker R.E."/>
            <person name="Cano L.M."/>
            <person name="Grabherr M."/>
            <person name="Kodira C.D."/>
            <person name="Raffaele S."/>
            <person name="Torto-Alalibo T."/>
            <person name="Bozkurt T.O."/>
            <person name="Ah-Fong A.M."/>
            <person name="Alvarado L."/>
            <person name="Anderson V.L."/>
            <person name="Armstrong M.R."/>
            <person name="Avrova A."/>
            <person name="Baxter L."/>
            <person name="Beynon J."/>
            <person name="Boevink P.C."/>
            <person name="Bollmann S.R."/>
            <person name="Bos J.I."/>
            <person name="Bulone V."/>
            <person name="Cai G."/>
            <person name="Cakir C."/>
            <person name="Carrington J.C."/>
            <person name="Chawner M."/>
            <person name="Conti L."/>
            <person name="Costanzo S."/>
            <person name="Ewan R."/>
            <person name="Fahlgren N."/>
            <person name="Fischbach M.A."/>
            <person name="Fugelstad J."/>
            <person name="Gilroy E.M."/>
            <person name="Gnerre S."/>
            <person name="Green P.J."/>
            <person name="Grenville-Briggs L.J."/>
            <person name="Griffith J."/>
            <person name="Grunwald N.J."/>
            <person name="Horn K."/>
            <person name="Horner N.R."/>
            <person name="Hu C.H."/>
            <person name="Huitema E."/>
            <person name="Jeong D.H."/>
            <person name="Jones A.M."/>
            <person name="Jones J.D."/>
            <person name="Jones R.W."/>
            <person name="Karlsson E.K."/>
            <person name="Kunjeti S.G."/>
            <person name="Lamour K."/>
            <person name="Liu Z."/>
            <person name="Ma L."/>
            <person name="Maclean D."/>
            <person name="Chibucos M.C."/>
            <person name="McDonald H."/>
            <person name="McWalters J."/>
            <person name="Meijer H.J."/>
            <person name="Morgan W."/>
            <person name="Morris P.F."/>
            <person name="Munro C.A."/>
            <person name="O'Neill K."/>
            <person name="Ospina-Giraldo M."/>
            <person name="Pinzon A."/>
            <person name="Pritchard L."/>
            <person name="Ramsahoye B."/>
            <person name="Ren Q."/>
            <person name="Restrepo S."/>
            <person name="Roy S."/>
            <person name="Sadanandom A."/>
            <person name="Savidor A."/>
            <person name="Schornack S."/>
            <person name="Schwartz D.C."/>
            <person name="Schumann U.D."/>
            <person name="Schwessinger B."/>
            <person name="Seyer L."/>
            <person name="Sharpe T."/>
            <person name="Silvar C."/>
            <person name="Song J."/>
            <person name="Studholme D.J."/>
            <person name="Sykes S."/>
            <person name="Thines M."/>
            <person name="van de Vondervoort P.J."/>
            <person name="Phuntumart V."/>
            <person name="Wawra S."/>
            <person name="Weide R."/>
            <person name="Win J."/>
            <person name="Young C."/>
            <person name="Zhou S."/>
            <person name="Fry W."/>
            <person name="Meyers B.C."/>
            <person name="van West P."/>
            <person name="Ristaino J."/>
            <person name="Govers F."/>
            <person name="Birch P.R."/>
            <person name="Whisson S.C."/>
            <person name="Judelson H.S."/>
            <person name="Nusbaum C."/>
        </authorList>
    </citation>
    <scope>NUCLEOTIDE SEQUENCE [LARGE SCALE GENOMIC DNA]</scope>
    <source>
        <strain evidence="6">T30-4</strain>
    </source>
</reference>
<comment type="subcellular location">
    <subcellularLocation>
        <location evidence="1">Host cell</location>
    </subcellularLocation>
    <subcellularLocation>
        <location evidence="2">Secreted</location>
    </subcellularLocation>
</comment>
<keyword evidence="6" id="KW-1185">Reference proteome</keyword>
<dbReference type="GO" id="GO:0005576">
    <property type="term" value="C:extracellular region"/>
    <property type="evidence" value="ECO:0007669"/>
    <property type="project" value="UniProtKB-SubCell"/>
</dbReference>
<evidence type="ECO:0000256" key="3">
    <source>
        <dbReference type="ARBA" id="ARBA00022525"/>
    </source>
</evidence>
<feature type="domain" description="Crinkler effector protein N-terminal" evidence="4">
    <location>
        <begin position="2"/>
        <end position="58"/>
    </location>
</feature>
<dbReference type="RefSeq" id="XP_002896171.1">
    <property type="nucleotide sequence ID" value="XM_002896125.1"/>
</dbReference>
<dbReference type="Proteomes" id="UP000006643">
    <property type="component" value="Unassembled WGS sequence"/>
</dbReference>
<dbReference type="GeneID" id="9467039"/>
<dbReference type="HOGENOM" id="CLU_054504_1_0_1"/>
<accession>D0P0J8</accession>
<evidence type="ECO:0000256" key="2">
    <source>
        <dbReference type="ARBA" id="ARBA00004613"/>
    </source>
</evidence>
<dbReference type="eggNOG" id="ENOG502S3AY">
    <property type="taxonomic scope" value="Eukaryota"/>
</dbReference>
<evidence type="ECO:0000313" key="6">
    <source>
        <dbReference type="Proteomes" id="UP000006643"/>
    </source>
</evidence>
<dbReference type="GO" id="GO:0043657">
    <property type="term" value="C:host cell"/>
    <property type="evidence" value="ECO:0007669"/>
    <property type="project" value="UniProtKB-SubCell"/>
</dbReference>
<dbReference type="Pfam" id="PF20147">
    <property type="entry name" value="Crinkler"/>
    <property type="match status" value="2"/>
</dbReference>
<keyword evidence="3" id="KW-0964">Secreted</keyword>
<feature type="domain" description="Crinkler effector protein N-terminal" evidence="4">
    <location>
        <begin position="65"/>
        <end position="147"/>
    </location>
</feature>
<sequence length="462" mass="50555">MVKLVCAIVGVAGSAFPVDIDASQLVGDLKKAIKAEKPNDFKDVDADKLHLFLAKSLSSARSPSKEKTNDFKGIDADKLQLFLAETEGGAWLSSVTEDVKKLKKGEKTALVESLTQEEKEVQGESGLDKVLVGMLPPSTDEIHVLVVVPDGAGGSASDTSRMDRLFDKVDKVYEHTVLSKRTRYVHSEMNSAKGNILLNDLKIRISPVDTVKFAGGVPTPAKEFKWKSDRTEEQQKEPYREYVVANIGDVLTNNKLCVVGVEKGVNILTVEVPGRDIVLAGRTDMIVLSDIAQKFPHYLPHLPGVRMLIEVKKVVTTASEFQALSELIALDIIVTESVMALLTNLTNHWQFFWVSRKSDDRVIIETTTLIAPGEAFAVIRTLLDQSPSAGAEVSLPCFDKPVKRQKLSQLLPSISEASGSSGIRESIERYYDIASMLGPDLEMARAVASQVARSIPTLSYFS</sequence>
<dbReference type="InterPro" id="IPR045379">
    <property type="entry name" value="Crinkler_N"/>
</dbReference>
<dbReference type="InParanoid" id="D0P0J8"/>
<evidence type="ECO:0000259" key="4">
    <source>
        <dbReference type="Pfam" id="PF20147"/>
    </source>
</evidence>
<evidence type="ECO:0000256" key="1">
    <source>
        <dbReference type="ARBA" id="ARBA00004340"/>
    </source>
</evidence>